<evidence type="ECO:0000313" key="10">
    <source>
        <dbReference type="Proteomes" id="UP000016933"/>
    </source>
</evidence>
<feature type="transmembrane region" description="Helical" evidence="6">
    <location>
        <begin position="483"/>
        <end position="502"/>
    </location>
</feature>
<dbReference type="Pfam" id="PF00916">
    <property type="entry name" value="Sulfate_transp"/>
    <property type="match status" value="1"/>
</dbReference>
<feature type="region of interest" description="Disordered" evidence="5">
    <location>
        <begin position="84"/>
        <end position="103"/>
    </location>
</feature>
<feature type="transmembrane region" description="Helical" evidence="6">
    <location>
        <begin position="620"/>
        <end position="652"/>
    </location>
</feature>
<dbReference type="GO" id="GO:0000329">
    <property type="term" value="C:fungal-type vacuole membrane"/>
    <property type="evidence" value="ECO:0007669"/>
    <property type="project" value="EnsemblFungi"/>
</dbReference>
<feature type="transmembrane region" description="Helical" evidence="6">
    <location>
        <begin position="449"/>
        <end position="471"/>
    </location>
</feature>
<keyword evidence="3 6" id="KW-1133">Transmembrane helix</keyword>
<dbReference type="Pfam" id="PF00027">
    <property type="entry name" value="cNMP_binding"/>
    <property type="match status" value="1"/>
</dbReference>
<dbReference type="InterPro" id="IPR052706">
    <property type="entry name" value="Membrane-Transporter-like"/>
</dbReference>
<dbReference type="CDD" id="cd07042">
    <property type="entry name" value="STAS_SulP_like_sulfate_transporter"/>
    <property type="match status" value="1"/>
</dbReference>
<dbReference type="Pfam" id="PF01740">
    <property type="entry name" value="STAS"/>
    <property type="match status" value="1"/>
</dbReference>
<evidence type="ECO:0000259" key="7">
    <source>
        <dbReference type="PROSITE" id="PS50042"/>
    </source>
</evidence>
<dbReference type="GO" id="GO:0015174">
    <property type="term" value="F:basic amino acid transmembrane transporter activity"/>
    <property type="evidence" value="ECO:0007669"/>
    <property type="project" value="EnsemblFungi"/>
</dbReference>
<protein>
    <recommendedName>
        <fullName evidence="11">Cyclic nucleotide-binding domain-containing protein</fullName>
    </recommendedName>
</protein>
<keyword evidence="10" id="KW-1185">Reference proteome</keyword>
<feature type="transmembrane region" description="Helical" evidence="6">
    <location>
        <begin position="348"/>
        <end position="367"/>
    </location>
</feature>
<dbReference type="OrthoDB" id="409725at2759"/>
<dbReference type="EMBL" id="KB446535">
    <property type="protein sequence ID" value="EME49398.1"/>
    <property type="molecule type" value="Genomic_DNA"/>
</dbReference>
<dbReference type="Gene3D" id="3.30.750.24">
    <property type="entry name" value="STAS domain"/>
    <property type="match status" value="1"/>
</dbReference>
<feature type="transmembrane region" description="Helical" evidence="6">
    <location>
        <begin position="379"/>
        <end position="399"/>
    </location>
</feature>
<feature type="transmembrane region" description="Helical" evidence="6">
    <location>
        <begin position="286"/>
        <end position="307"/>
    </location>
</feature>
<name>N1Q2C6_DOTSN</name>
<dbReference type="eggNOG" id="KOG0236">
    <property type="taxonomic scope" value="Eukaryota"/>
</dbReference>
<feature type="compositionally biased region" description="Polar residues" evidence="5">
    <location>
        <begin position="33"/>
        <end position="52"/>
    </location>
</feature>
<keyword evidence="2 6" id="KW-0812">Transmembrane</keyword>
<feature type="transmembrane region" description="Helical" evidence="6">
    <location>
        <begin position="580"/>
        <end position="600"/>
    </location>
</feature>
<dbReference type="STRING" id="675120.N1Q2C6"/>
<evidence type="ECO:0000256" key="1">
    <source>
        <dbReference type="ARBA" id="ARBA00004141"/>
    </source>
</evidence>
<dbReference type="InterPro" id="IPR014710">
    <property type="entry name" value="RmlC-like_jellyroll"/>
</dbReference>
<feature type="transmembrane region" description="Helical" evidence="6">
    <location>
        <begin position="673"/>
        <end position="705"/>
    </location>
</feature>
<proteinExistence type="predicted"/>
<dbReference type="Proteomes" id="UP000016933">
    <property type="component" value="Unassembled WGS sequence"/>
</dbReference>
<dbReference type="PANTHER" id="PTHR43310">
    <property type="entry name" value="SULFATE TRANSPORTER YBAR-RELATED"/>
    <property type="match status" value="1"/>
</dbReference>
<dbReference type="GO" id="GO:0034490">
    <property type="term" value="P:basic amino acid transmembrane import into vacuole"/>
    <property type="evidence" value="ECO:0007669"/>
    <property type="project" value="EnsemblFungi"/>
</dbReference>
<feature type="compositionally biased region" description="Polar residues" evidence="5">
    <location>
        <begin position="1"/>
        <end position="24"/>
    </location>
</feature>
<feature type="transmembrane region" description="Helical" evidence="6">
    <location>
        <begin position="539"/>
        <end position="560"/>
    </location>
</feature>
<reference evidence="9 10" key="2">
    <citation type="journal article" date="2012" name="PLoS Pathog.">
        <title>Diverse lifestyles and strategies of plant pathogenesis encoded in the genomes of eighteen Dothideomycetes fungi.</title>
        <authorList>
            <person name="Ohm R.A."/>
            <person name="Feau N."/>
            <person name="Henrissat B."/>
            <person name="Schoch C.L."/>
            <person name="Horwitz B.A."/>
            <person name="Barry K.W."/>
            <person name="Condon B.J."/>
            <person name="Copeland A.C."/>
            <person name="Dhillon B."/>
            <person name="Glaser F."/>
            <person name="Hesse C.N."/>
            <person name="Kosti I."/>
            <person name="LaButti K."/>
            <person name="Lindquist E.A."/>
            <person name="Lucas S."/>
            <person name="Salamov A.A."/>
            <person name="Bradshaw R.E."/>
            <person name="Ciuffetti L."/>
            <person name="Hamelin R.C."/>
            <person name="Kema G.H.J."/>
            <person name="Lawrence C."/>
            <person name="Scott J.A."/>
            <person name="Spatafora J.W."/>
            <person name="Turgeon B.G."/>
            <person name="de Wit P.J.G.M."/>
            <person name="Zhong S."/>
            <person name="Goodwin S.B."/>
            <person name="Grigoriev I.V."/>
        </authorList>
    </citation>
    <scope>NUCLEOTIDE SEQUENCE [LARGE SCALE GENOMIC DNA]</scope>
    <source>
        <strain evidence="10">NZE10 / CBS 128990</strain>
    </source>
</reference>
<dbReference type="InterPro" id="IPR036513">
    <property type="entry name" value="STAS_dom_sf"/>
</dbReference>
<evidence type="ECO:0000256" key="2">
    <source>
        <dbReference type="ARBA" id="ARBA00022692"/>
    </source>
</evidence>
<dbReference type="AlphaFoldDB" id="N1Q2C6"/>
<dbReference type="PROSITE" id="PS50801">
    <property type="entry name" value="STAS"/>
    <property type="match status" value="1"/>
</dbReference>
<dbReference type="HOGENOM" id="CLU_003182_0_2_1"/>
<feature type="domain" description="STAS" evidence="8">
    <location>
        <begin position="741"/>
        <end position="856"/>
    </location>
</feature>
<dbReference type="SUPFAM" id="SSF51206">
    <property type="entry name" value="cAMP-binding domain-like"/>
    <property type="match status" value="1"/>
</dbReference>
<reference evidence="10" key="1">
    <citation type="journal article" date="2012" name="PLoS Genet.">
        <title>The genomes of the fungal plant pathogens Cladosporium fulvum and Dothistroma septosporum reveal adaptation to different hosts and lifestyles but also signatures of common ancestry.</title>
        <authorList>
            <person name="de Wit P.J.G.M."/>
            <person name="van der Burgt A."/>
            <person name="Oekmen B."/>
            <person name="Stergiopoulos I."/>
            <person name="Abd-Elsalam K.A."/>
            <person name="Aerts A.L."/>
            <person name="Bahkali A.H."/>
            <person name="Beenen H.G."/>
            <person name="Chettri P."/>
            <person name="Cox M.P."/>
            <person name="Datema E."/>
            <person name="de Vries R.P."/>
            <person name="Dhillon B."/>
            <person name="Ganley A.R."/>
            <person name="Griffiths S.A."/>
            <person name="Guo Y."/>
            <person name="Hamelin R.C."/>
            <person name="Henrissat B."/>
            <person name="Kabir M.S."/>
            <person name="Jashni M.K."/>
            <person name="Kema G."/>
            <person name="Klaubauf S."/>
            <person name="Lapidus A."/>
            <person name="Levasseur A."/>
            <person name="Lindquist E."/>
            <person name="Mehrabi R."/>
            <person name="Ohm R.A."/>
            <person name="Owen T.J."/>
            <person name="Salamov A."/>
            <person name="Schwelm A."/>
            <person name="Schijlen E."/>
            <person name="Sun H."/>
            <person name="van den Burg H.A."/>
            <person name="van Ham R.C.H.J."/>
            <person name="Zhang S."/>
            <person name="Goodwin S.B."/>
            <person name="Grigoriev I.V."/>
            <person name="Collemare J."/>
            <person name="Bradshaw R.E."/>
        </authorList>
    </citation>
    <scope>NUCLEOTIDE SEQUENCE [LARGE SCALE GENOMIC DNA]</scope>
    <source>
        <strain evidence="10">NZE10 / CBS 128990</strain>
    </source>
</reference>
<feature type="transmembrane region" description="Helical" evidence="6">
    <location>
        <begin position="319"/>
        <end position="336"/>
    </location>
</feature>
<gene>
    <name evidence="9" type="ORF">DOTSEDRAFT_68244</name>
</gene>
<dbReference type="PROSITE" id="PS50042">
    <property type="entry name" value="CNMP_BINDING_3"/>
    <property type="match status" value="1"/>
</dbReference>
<evidence type="ECO:0000256" key="6">
    <source>
        <dbReference type="SAM" id="Phobius"/>
    </source>
</evidence>
<evidence type="ECO:0008006" key="11">
    <source>
        <dbReference type="Google" id="ProtNLM"/>
    </source>
</evidence>
<comment type="subcellular location">
    <subcellularLocation>
        <location evidence="1">Membrane</location>
        <topology evidence="1">Multi-pass membrane protein</topology>
    </subcellularLocation>
</comment>
<dbReference type="Gene3D" id="2.60.120.10">
    <property type="entry name" value="Jelly Rolls"/>
    <property type="match status" value="1"/>
</dbReference>
<dbReference type="GO" id="GO:0034618">
    <property type="term" value="F:arginine binding"/>
    <property type="evidence" value="ECO:0007669"/>
    <property type="project" value="EnsemblFungi"/>
</dbReference>
<dbReference type="InterPro" id="IPR018490">
    <property type="entry name" value="cNMP-bd_dom_sf"/>
</dbReference>
<dbReference type="OMA" id="ENEDFWF"/>
<sequence length="1079" mass="118531">MSLFQRQRMSSFTSTDGSQSQQALPGNDDSSDHTSAAVSYDLSSTGRTSRQPVTRGRALSTTSAAGPLGSLPSRSYIHNVNQKGHQDVQYSSSGVREQTAELSSSFLDGSELAQRYESDRNDNDPPGTTWQATDAIVEVSEPVTPLEGEHRCSAPENLSSASDALLIYGANDTRSTSDLHSNKPGSLSQVPELVVTDDQGVNMNERTPLLPRERIRATRKPTYDAAAELEAQPSSRRNILDWFPYHRSPLAGAKYAIKTLSNPKTWDARDIARTVVVRPVTMLPSVFLGLLLNLLDALSYGIILFPLGEPTFADMGADGVSMFYVSCIVSQIVYSSGSIFRGGVGSEMIEVVPFFHKMTYMIIGVMGTDNADALRATVITSYAMSSILTGIVFFGLGAARLGSIVSFFPHSILVGCIGGVGIFLFLTGVEVSVRLDGNLDFSREVLEKLSAPMSLAQWLPPLALAIVLLIVKRYYDRPFLVPAYYIGITAIFYIITAAVPALSMEKLRAAGWVFESPAADKTFYNFYSYYKFSLVDWKAVAMTIPSQFALTFFGILHVPINIPNLAMKMEEDNVSLNRELILHGVSNTLSGCVGSIQNYLVYVNSVLFMETGGDNRLAGYLLAAATAALWIIGPVVIGFVPVIVVGTLIFYLGIDLAKEAIIDTYGRLHRLEYFTIVVIALVMGIYDFVVGVAVGIGLACLVYVVQTSRKTVIRAQFSGEIAESTVRRHPRQRHYLHRVGPQIRVVKLGSYLFFGSIVNVEKTVRALVDAEAFAATPIRYLVLDFSHVTGVDFSAAEGFGRMYRILRRKGVEMIVAGVNLEDEVGRSLKMDGLFEEGEEAPPPKVFEDLNGALEACENGMLVTLTEKQQGGLRAGGDSPPVAIPSEAPRSNMITDLDRFVGSPRTALRQEAATQTIVEQGTPERATKWQNIKQPLPLILQAFQDLTSKNEDFWFRAVPYFLRREYRQGNLLYARHDTADGFYLLQSGILRAEYSLEQGNYHESIVAGTTCGELPFFSETERTCSVVAESDCIAWLLTPEKWHELQQKDVEVAQELLKVGLKLSAERMNAITSYVLITAS</sequence>
<dbReference type="PANTHER" id="PTHR43310:SF4">
    <property type="entry name" value="AFR304WP"/>
    <property type="match status" value="1"/>
</dbReference>
<dbReference type="InterPro" id="IPR011547">
    <property type="entry name" value="SLC26A/SulP_dom"/>
</dbReference>
<organism evidence="9 10">
    <name type="scientific">Dothistroma septosporum (strain NZE10 / CBS 128990)</name>
    <name type="common">Red band needle blight fungus</name>
    <name type="synonym">Mycosphaerella pini</name>
    <dbReference type="NCBI Taxonomy" id="675120"/>
    <lineage>
        <taxon>Eukaryota</taxon>
        <taxon>Fungi</taxon>
        <taxon>Dikarya</taxon>
        <taxon>Ascomycota</taxon>
        <taxon>Pezizomycotina</taxon>
        <taxon>Dothideomycetes</taxon>
        <taxon>Dothideomycetidae</taxon>
        <taxon>Mycosphaerellales</taxon>
        <taxon>Mycosphaerellaceae</taxon>
        <taxon>Dothistroma</taxon>
    </lineage>
</organism>
<evidence type="ECO:0000256" key="5">
    <source>
        <dbReference type="SAM" id="MobiDB-lite"/>
    </source>
</evidence>
<keyword evidence="4 6" id="KW-0472">Membrane</keyword>
<feature type="domain" description="Cyclic nucleotide-binding" evidence="7">
    <location>
        <begin position="963"/>
        <end position="1062"/>
    </location>
</feature>
<feature type="region of interest" description="Disordered" evidence="5">
    <location>
        <begin position="1"/>
        <end position="74"/>
    </location>
</feature>
<evidence type="ECO:0000256" key="3">
    <source>
        <dbReference type="ARBA" id="ARBA00022989"/>
    </source>
</evidence>
<evidence type="ECO:0000313" key="9">
    <source>
        <dbReference type="EMBL" id="EME49398.1"/>
    </source>
</evidence>
<feature type="transmembrane region" description="Helical" evidence="6">
    <location>
        <begin position="411"/>
        <end position="429"/>
    </location>
</feature>
<dbReference type="SUPFAM" id="SSF52091">
    <property type="entry name" value="SpoIIaa-like"/>
    <property type="match status" value="1"/>
</dbReference>
<dbReference type="CDD" id="cd00038">
    <property type="entry name" value="CAP_ED"/>
    <property type="match status" value="1"/>
</dbReference>
<dbReference type="InterPro" id="IPR002645">
    <property type="entry name" value="STAS_dom"/>
</dbReference>
<evidence type="ECO:0000259" key="8">
    <source>
        <dbReference type="PROSITE" id="PS50801"/>
    </source>
</evidence>
<evidence type="ECO:0000256" key="4">
    <source>
        <dbReference type="ARBA" id="ARBA00023136"/>
    </source>
</evidence>
<dbReference type="InterPro" id="IPR000595">
    <property type="entry name" value="cNMP-bd_dom"/>
</dbReference>
<accession>N1Q2C6</accession>